<evidence type="ECO:0000313" key="2">
    <source>
        <dbReference type="Proteomes" id="UP000015351"/>
    </source>
</evidence>
<keyword evidence="2" id="KW-1185">Reference proteome</keyword>
<sequence>MLAGYFASVAALGRAFRDVIKISAVGSTVPFSAFVWACWSATTAICASHIEAKESAASLSLSTIPELANIVVVCLRVRDMDLAIFLLRTRSPF</sequence>
<proteinExistence type="predicted"/>
<evidence type="ECO:0000313" key="1">
    <source>
        <dbReference type="EMBL" id="EPX81842.1"/>
    </source>
</evidence>
<dbReference type="Proteomes" id="UP000015351">
    <property type="component" value="Unassembled WGS sequence"/>
</dbReference>
<gene>
    <name evidence="1" type="ORF">thalar_00009</name>
</gene>
<dbReference type="AlphaFoldDB" id="S9QQB6"/>
<accession>S9QQB6</accession>
<dbReference type="HOGENOM" id="CLU_2396146_0_0_5"/>
<dbReference type="EMBL" id="AONI01000004">
    <property type="protein sequence ID" value="EPX81842.1"/>
    <property type="molecule type" value="Genomic_DNA"/>
</dbReference>
<comment type="caution">
    <text evidence="1">The sequence shown here is derived from an EMBL/GenBank/DDBJ whole genome shotgun (WGS) entry which is preliminary data.</text>
</comment>
<organism evidence="1 2">
    <name type="scientific">Litoreibacter arenae DSM 19593</name>
    <dbReference type="NCBI Taxonomy" id="1123360"/>
    <lineage>
        <taxon>Bacteria</taxon>
        <taxon>Pseudomonadati</taxon>
        <taxon>Pseudomonadota</taxon>
        <taxon>Alphaproteobacteria</taxon>
        <taxon>Rhodobacterales</taxon>
        <taxon>Roseobacteraceae</taxon>
        <taxon>Litoreibacter</taxon>
    </lineage>
</organism>
<protein>
    <submittedName>
        <fullName evidence="1">Uncharacterized protein</fullName>
    </submittedName>
</protein>
<reference evidence="2" key="1">
    <citation type="journal article" date="2013" name="Stand. Genomic Sci.">
        <title>Genome sequence of the Litoreibacter arenae type strain (DSM 19593(T)), a member of the Roseobacter clade isolated from sea sand.</title>
        <authorList>
            <person name="Riedel T."/>
            <person name="Fiebig A."/>
            <person name="Petersen J."/>
            <person name="Gronow S."/>
            <person name="Kyrpides N.C."/>
            <person name="Goker M."/>
            <person name="Klenk H.P."/>
        </authorList>
    </citation>
    <scope>NUCLEOTIDE SEQUENCE [LARGE SCALE GENOMIC DNA]</scope>
    <source>
        <strain evidence="2">DSM 19593</strain>
    </source>
</reference>
<name>S9QQB6_9RHOB</name>